<dbReference type="GO" id="GO:0009103">
    <property type="term" value="P:lipopolysaccharide biosynthetic process"/>
    <property type="evidence" value="ECO:0007669"/>
    <property type="project" value="TreeGrafter"/>
</dbReference>
<dbReference type="PANTHER" id="PTHR46401:SF2">
    <property type="entry name" value="GLYCOSYLTRANSFERASE WBBK-RELATED"/>
    <property type="match status" value="1"/>
</dbReference>
<evidence type="ECO:0000259" key="2">
    <source>
        <dbReference type="Pfam" id="PF00534"/>
    </source>
</evidence>
<gene>
    <name evidence="4" type="ORF">EOD43_14410</name>
</gene>
<proteinExistence type="predicted"/>
<sequence length="362" mass="40141">MSVDALSSQLTGIGRYCLELVRGLPGDDRVSQVSYFRGITWLADPAILLHGGEPKIPRKKWRRSWDRWWNYGRFADALVHAPNYFLPPWAERGIATVHDLSVFKYPQTHPPERVRAFEAHFADTVKRAGLILTDCEWVRREVIDFTGLPETRVRAVPLGVSPAYHPREGNELVSVIAGMGLTAGGYGLCVSTFEPRKRINTLLLAWRNLPLETRSRTPLVLAGASGWGNDALMAQIDQGQREGWLIHIGFVPEERLPLLYAGAKLFAYPSQYEGFGLPPLEAMASGVPTIVAGGTCLEEVGGGVAISINPEDIPEFSNTIRLLLEDQNLHERLSIDGIRHSAGFDWPGCVRHTIDAYQVLVG</sequence>
<evidence type="ECO:0000313" key="5">
    <source>
        <dbReference type="Proteomes" id="UP000282971"/>
    </source>
</evidence>
<dbReference type="GO" id="GO:0016757">
    <property type="term" value="F:glycosyltransferase activity"/>
    <property type="evidence" value="ECO:0007669"/>
    <property type="project" value="InterPro"/>
</dbReference>
<dbReference type="PANTHER" id="PTHR46401">
    <property type="entry name" value="GLYCOSYLTRANSFERASE WBBK-RELATED"/>
    <property type="match status" value="1"/>
</dbReference>
<feature type="domain" description="Glycosyltransferase subfamily 4-like N-terminal" evidence="3">
    <location>
        <begin position="12"/>
        <end position="162"/>
    </location>
</feature>
<feature type="domain" description="Glycosyl transferase family 1" evidence="2">
    <location>
        <begin position="188"/>
        <end position="335"/>
    </location>
</feature>
<keyword evidence="5" id="KW-1185">Reference proteome</keyword>
<dbReference type="InterPro" id="IPR028098">
    <property type="entry name" value="Glyco_trans_4-like_N"/>
</dbReference>
<dbReference type="RefSeq" id="WP_127744521.1">
    <property type="nucleotide sequence ID" value="NZ_SACN01000001.1"/>
</dbReference>
<reference evidence="4 5" key="1">
    <citation type="submission" date="2019-01" db="EMBL/GenBank/DDBJ databases">
        <authorList>
            <person name="Chen W.-M."/>
        </authorList>
    </citation>
    <scope>NUCLEOTIDE SEQUENCE [LARGE SCALE GENOMIC DNA]</scope>
    <source>
        <strain evidence="4 5">CCP-7</strain>
    </source>
</reference>
<protein>
    <submittedName>
        <fullName evidence="4">Glycosyltransferase family 1 protein</fullName>
    </submittedName>
</protein>
<name>A0A437MBE2_9SPHN</name>
<evidence type="ECO:0000313" key="4">
    <source>
        <dbReference type="EMBL" id="RVT94945.1"/>
    </source>
</evidence>
<dbReference type="CDD" id="cd03809">
    <property type="entry name" value="GT4_MtfB-like"/>
    <property type="match status" value="1"/>
</dbReference>
<dbReference type="EMBL" id="SACN01000001">
    <property type="protein sequence ID" value="RVT94945.1"/>
    <property type="molecule type" value="Genomic_DNA"/>
</dbReference>
<dbReference type="Pfam" id="PF13439">
    <property type="entry name" value="Glyco_transf_4"/>
    <property type="match status" value="1"/>
</dbReference>
<dbReference type="InterPro" id="IPR001296">
    <property type="entry name" value="Glyco_trans_1"/>
</dbReference>
<evidence type="ECO:0000259" key="3">
    <source>
        <dbReference type="Pfam" id="PF13439"/>
    </source>
</evidence>
<comment type="caution">
    <text evidence="4">The sequence shown here is derived from an EMBL/GenBank/DDBJ whole genome shotgun (WGS) entry which is preliminary data.</text>
</comment>
<dbReference type="Proteomes" id="UP000282971">
    <property type="component" value="Unassembled WGS sequence"/>
</dbReference>
<keyword evidence="1 4" id="KW-0808">Transferase</keyword>
<accession>A0A437MBE2</accession>
<dbReference type="SUPFAM" id="SSF53756">
    <property type="entry name" value="UDP-Glycosyltransferase/glycogen phosphorylase"/>
    <property type="match status" value="1"/>
</dbReference>
<dbReference type="Pfam" id="PF00534">
    <property type="entry name" value="Glycos_transf_1"/>
    <property type="match status" value="1"/>
</dbReference>
<dbReference type="OrthoDB" id="9801609at2"/>
<dbReference type="AlphaFoldDB" id="A0A437MBE2"/>
<dbReference type="Gene3D" id="3.40.50.2000">
    <property type="entry name" value="Glycogen Phosphorylase B"/>
    <property type="match status" value="1"/>
</dbReference>
<evidence type="ECO:0000256" key="1">
    <source>
        <dbReference type="ARBA" id="ARBA00022679"/>
    </source>
</evidence>
<organism evidence="4 5">
    <name type="scientific">Sphingomonas crocodyli</name>
    <dbReference type="NCBI Taxonomy" id="1979270"/>
    <lineage>
        <taxon>Bacteria</taxon>
        <taxon>Pseudomonadati</taxon>
        <taxon>Pseudomonadota</taxon>
        <taxon>Alphaproteobacteria</taxon>
        <taxon>Sphingomonadales</taxon>
        <taxon>Sphingomonadaceae</taxon>
        <taxon>Sphingomonas</taxon>
    </lineage>
</organism>